<gene>
    <name evidence="1" type="ORF">SNAT2548_LOCUS18429</name>
</gene>
<accession>A0A812PGC1</accession>
<organism evidence="1 2">
    <name type="scientific">Symbiodinium natans</name>
    <dbReference type="NCBI Taxonomy" id="878477"/>
    <lineage>
        <taxon>Eukaryota</taxon>
        <taxon>Sar</taxon>
        <taxon>Alveolata</taxon>
        <taxon>Dinophyceae</taxon>
        <taxon>Suessiales</taxon>
        <taxon>Symbiodiniaceae</taxon>
        <taxon>Symbiodinium</taxon>
    </lineage>
</organism>
<keyword evidence="2" id="KW-1185">Reference proteome</keyword>
<dbReference type="EMBL" id="CAJNDS010002145">
    <property type="protein sequence ID" value="CAE7350258.1"/>
    <property type="molecule type" value="Genomic_DNA"/>
</dbReference>
<reference evidence="1" key="1">
    <citation type="submission" date="2021-02" db="EMBL/GenBank/DDBJ databases">
        <authorList>
            <person name="Dougan E. K."/>
            <person name="Rhodes N."/>
            <person name="Thang M."/>
            <person name="Chan C."/>
        </authorList>
    </citation>
    <scope>NUCLEOTIDE SEQUENCE</scope>
</reference>
<comment type="caution">
    <text evidence="1">The sequence shown here is derived from an EMBL/GenBank/DDBJ whole genome shotgun (WGS) entry which is preliminary data.</text>
</comment>
<dbReference type="OrthoDB" id="421971at2759"/>
<proteinExistence type="predicted"/>
<sequence length="691" mass="74656">MPTKSISMQVLKRGQQVKKTVDLAEGATVKDVVSKLAQLTGTAKSSLFVAEVRNLDKVRLFSGEAPTGTFEVGGLETIEDVPEVIPVEHQVDALGVEKSLQLLDELIAAYKTAEFQASLSEFQQSFMDGQRDIRQYSVLLADVAGHAQEPVFAKWGYEATTSGRMDMYAAMQDVASDEAVKAKQLEARADFPVATRIDETGYFSLSRLCRTRSVHRIACHAMIGLPDGCLALAIAAAPHRHRIGNHNAKVYTQVIRPAAIVISCTPNCVEGVWLKLEIWAKGGLSELSSSKAWVRRPVSAIIVVCTRCAPDRGGRLCCYAWPTYKNVRDAPTRWPMTEDKKQVQSHLRATCRYAFRTSQSILKNGKSAFDAFAFASPGRAALSLLTLGPQIQATSKIVNQVQHQLVSHYKSFWEPEISLWMTAASRFNGSLLSAPKREICAVDPGSKHSSHHELSAVSGGNGSGCLIRHRLLLVLLLLAAAWVAAIAYLKAPAAMPVSTTTSAASTSTSSARIIPWCEGANVSALSLPKTGWCFCLYGGRCVDHFSCVDVPLRECQVASCGEASLEITASTASFRNIRLDSDILSVPVEYFRDVKKLADECPQHAPQLLAALLAAGRRVFVSTAAGGPGAPQPQFQCVHLYPHVSVPWLHVHTFIGSVPAEELPGSPPFAACASATVSEAAAAQHILKLAR</sequence>
<evidence type="ECO:0000313" key="2">
    <source>
        <dbReference type="Proteomes" id="UP000604046"/>
    </source>
</evidence>
<dbReference type="Proteomes" id="UP000604046">
    <property type="component" value="Unassembled WGS sequence"/>
</dbReference>
<evidence type="ECO:0000313" key="1">
    <source>
        <dbReference type="EMBL" id="CAE7350258.1"/>
    </source>
</evidence>
<dbReference type="AlphaFoldDB" id="A0A812PGC1"/>
<protein>
    <submittedName>
        <fullName evidence="1">Uncharacterized protein</fullName>
    </submittedName>
</protein>
<name>A0A812PGC1_9DINO</name>